<evidence type="ECO:0000313" key="2">
    <source>
        <dbReference type="EMBL" id="MFD0897986.1"/>
    </source>
</evidence>
<dbReference type="GO" id="GO:0016787">
    <property type="term" value="F:hydrolase activity"/>
    <property type="evidence" value="ECO:0007669"/>
    <property type="project" value="UniProtKB-KW"/>
</dbReference>
<dbReference type="RefSeq" id="WP_137636547.1">
    <property type="nucleotide sequence ID" value="NZ_BJDN01000001.1"/>
</dbReference>
<evidence type="ECO:0000256" key="1">
    <source>
        <dbReference type="ARBA" id="ARBA00010552"/>
    </source>
</evidence>
<evidence type="ECO:0000313" key="3">
    <source>
        <dbReference type="Proteomes" id="UP001597104"/>
    </source>
</evidence>
<name>A0ABW3ECF0_9LACO</name>
<accession>A0ABW3ECF0</accession>
<organism evidence="2 3">
    <name type="scientific">Loigolactobacillus binensis</name>
    <dbReference type="NCBI Taxonomy" id="2559922"/>
    <lineage>
        <taxon>Bacteria</taxon>
        <taxon>Bacillati</taxon>
        <taxon>Bacillota</taxon>
        <taxon>Bacilli</taxon>
        <taxon>Lactobacillales</taxon>
        <taxon>Lactobacillaceae</taxon>
        <taxon>Loigolactobacillus</taxon>
    </lineage>
</organism>
<proteinExistence type="inferred from homology"/>
<gene>
    <name evidence="2" type="ORF">ACFQZ7_09660</name>
</gene>
<comment type="similarity">
    <text evidence="1">Belongs to the RutC family.</text>
</comment>
<dbReference type="InterPro" id="IPR006056">
    <property type="entry name" value="RidA"/>
</dbReference>
<keyword evidence="2" id="KW-0378">Hydrolase</keyword>
<dbReference type="InterPro" id="IPR035959">
    <property type="entry name" value="RutC-like_sf"/>
</dbReference>
<dbReference type="PANTHER" id="PTHR11803">
    <property type="entry name" value="2-IMINOBUTANOATE/2-IMINOPROPANOATE DEAMINASE RIDA"/>
    <property type="match status" value="1"/>
</dbReference>
<reference evidence="3" key="1">
    <citation type="journal article" date="2019" name="Int. J. Syst. Evol. Microbiol.">
        <title>The Global Catalogue of Microorganisms (GCM) 10K type strain sequencing project: providing services to taxonomists for standard genome sequencing and annotation.</title>
        <authorList>
            <consortium name="The Broad Institute Genomics Platform"/>
            <consortium name="The Broad Institute Genome Sequencing Center for Infectious Disease"/>
            <person name="Wu L."/>
            <person name="Ma J."/>
        </authorList>
    </citation>
    <scope>NUCLEOTIDE SEQUENCE [LARGE SCALE GENOMIC DNA]</scope>
    <source>
        <strain evidence="3">CCM 8925</strain>
    </source>
</reference>
<dbReference type="EMBL" id="JBHTIO010000044">
    <property type="protein sequence ID" value="MFD0897986.1"/>
    <property type="molecule type" value="Genomic_DNA"/>
</dbReference>
<keyword evidence="3" id="KW-1185">Reference proteome</keyword>
<dbReference type="Gene3D" id="3.30.1330.40">
    <property type="entry name" value="RutC-like"/>
    <property type="match status" value="1"/>
</dbReference>
<protein>
    <submittedName>
        <fullName evidence="2">Rid family detoxifying hydrolase</fullName>
    </submittedName>
</protein>
<dbReference type="NCBIfam" id="TIGR00004">
    <property type="entry name" value="Rid family detoxifying hydrolase"/>
    <property type="match status" value="1"/>
</dbReference>
<comment type="caution">
    <text evidence="2">The sequence shown here is derived from an EMBL/GenBank/DDBJ whole genome shotgun (WGS) entry which is preliminary data.</text>
</comment>
<dbReference type="CDD" id="cd00448">
    <property type="entry name" value="YjgF_YER057c_UK114_family"/>
    <property type="match status" value="1"/>
</dbReference>
<dbReference type="Proteomes" id="UP001597104">
    <property type="component" value="Unassembled WGS sequence"/>
</dbReference>
<dbReference type="SUPFAM" id="SSF55298">
    <property type="entry name" value="YjgF-like"/>
    <property type="match status" value="1"/>
</dbReference>
<dbReference type="InterPro" id="IPR019897">
    <property type="entry name" value="RidA_CS"/>
</dbReference>
<dbReference type="InterPro" id="IPR006175">
    <property type="entry name" value="YjgF/YER057c/UK114"/>
</dbReference>
<dbReference type="PROSITE" id="PS01094">
    <property type="entry name" value="UPF0076"/>
    <property type="match status" value="1"/>
</dbReference>
<dbReference type="PANTHER" id="PTHR11803:SF39">
    <property type="entry name" value="2-IMINOBUTANOATE_2-IMINOPROPANOATE DEAMINASE"/>
    <property type="match status" value="1"/>
</dbReference>
<dbReference type="Pfam" id="PF01042">
    <property type="entry name" value="Ribonuc_L-PSP"/>
    <property type="match status" value="1"/>
</dbReference>
<sequence length="127" mass="13067">MKKVIATTQAPAALGPYSQAVLVDSTLYASGQVGLDPATGQLVATDIQGQTKQVLANIGQVLAAANMTYADIVKTTIFLDDVATFATVNNLYAAAFADAPALPARSTVEVAKLPAGALIEIEFIATK</sequence>